<dbReference type="InterPro" id="IPR015946">
    <property type="entry name" value="KH_dom-like_a/b"/>
</dbReference>
<comment type="caution">
    <text evidence="1">The sequence shown here is derived from an EMBL/GenBank/DDBJ whole genome shotgun (WGS) entry which is preliminary data.</text>
</comment>
<name>A0ABP4PRL4_9ACTN</name>
<dbReference type="InterPro" id="IPR003718">
    <property type="entry name" value="OsmC/Ohr_fam"/>
</dbReference>
<accession>A0ABP4PRL4</accession>
<dbReference type="Pfam" id="PF02566">
    <property type="entry name" value="OsmC"/>
    <property type="match status" value="1"/>
</dbReference>
<organism evidence="1 2">
    <name type="scientific">Kribbella sancticallisti</name>
    <dbReference type="NCBI Taxonomy" id="460087"/>
    <lineage>
        <taxon>Bacteria</taxon>
        <taxon>Bacillati</taxon>
        <taxon>Actinomycetota</taxon>
        <taxon>Actinomycetes</taxon>
        <taxon>Propionibacteriales</taxon>
        <taxon>Kribbellaceae</taxon>
        <taxon>Kribbella</taxon>
    </lineage>
</organism>
<dbReference type="Proteomes" id="UP001500393">
    <property type="component" value="Unassembled WGS sequence"/>
</dbReference>
<proteinExistence type="predicted"/>
<dbReference type="RefSeq" id="WP_344217455.1">
    <property type="nucleotide sequence ID" value="NZ_BAAAOS010000033.1"/>
</dbReference>
<protein>
    <submittedName>
        <fullName evidence="1">OsmC family protein</fullName>
    </submittedName>
</protein>
<sequence length="148" mass="16308">MSEHVVDVSWSRGEHEFTYQTYNRDHEWRFDGGVTVPGSANPVYLGTEAGTVDPEEAFVASLSSCHMLTFLAIAAKKRLVVDSYVDHAVGVMAKNEAGRIAITQVRLHPVITFGGEAPDEAALERMHHLAHEQCFIANSVTTEVLVEK</sequence>
<keyword evidence="2" id="KW-1185">Reference proteome</keyword>
<dbReference type="EMBL" id="BAAAOS010000033">
    <property type="protein sequence ID" value="GAA1588540.1"/>
    <property type="molecule type" value="Genomic_DNA"/>
</dbReference>
<dbReference type="PANTHER" id="PTHR42830:SF2">
    <property type="entry name" value="OSMC_OHR FAMILY PROTEIN"/>
    <property type="match status" value="1"/>
</dbReference>
<evidence type="ECO:0000313" key="2">
    <source>
        <dbReference type="Proteomes" id="UP001500393"/>
    </source>
</evidence>
<evidence type="ECO:0000313" key="1">
    <source>
        <dbReference type="EMBL" id="GAA1588540.1"/>
    </source>
</evidence>
<dbReference type="InterPro" id="IPR036102">
    <property type="entry name" value="OsmC/Ohrsf"/>
</dbReference>
<reference evidence="2" key="1">
    <citation type="journal article" date="2019" name="Int. J. Syst. Evol. Microbiol.">
        <title>The Global Catalogue of Microorganisms (GCM) 10K type strain sequencing project: providing services to taxonomists for standard genome sequencing and annotation.</title>
        <authorList>
            <consortium name="The Broad Institute Genomics Platform"/>
            <consortium name="The Broad Institute Genome Sequencing Center for Infectious Disease"/>
            <person name="Wu L."/>
            <person name="Ma J."/>
        </authorList>
    </citation>
    <scope>NUCLEOTIDE SEQUENCE [LARGE SCALE GENOMIC DNA]</scope>
    <source>
        <strain evidence="2">JCM 14969</strain>
    </source>
</reference>
<dbReference type="InterPro" id="IPR052707">
    <property type="entry name" value="OsmC_Ohr_Peroxiredoxin"/>
</dbReference>
<dbReference type="Gene3D" id="3.30.300.20">
    <property type="match status" value="1"/>
</dbReference>
<dbReference type="SUPFAM" id="SSF82784">
    <property type="entry name" value="OsmC-like"/>
    <property type="match status" value="1"/>
</dbReference>
<dbReference type="PANTHER" id="PTHR42830">
    <property type="entry name" value="OSMOTICALLY INDUCIBLE FAMILY PROTEIN"/>
    <property type="match status" value="1"/>
</dbReference>
<gene>
    <name evidence="1" type="ORF">GCM10009789_47590</name>
</gene>